<feature type="binding site" evidence="8">
    <location>
        <begin position="10"/>
        <end position="17"/>
    </location>
    <ligand>
        <name>GTP</name>
        <dbReference type="ChEBI" id="CHEBI:37565"/>
        <label>1</label>
    </ligand>
</feature>
<feature type="binding site" evidence="8">
    <location>
        <begin position="295"/>
        <end position="298"/>
    </location>
    <ligand>
        <name>GTP</name>
        <dbReference type="ChEBI" id="CHEBI:37565"/>
        <label>2</label>
    </ligand>
</feature>
<accession>A0ABS7C191</accession>
<comment type="similarity">
    <text evidence="1 8 9 10">Belongs to the TRAFAC class TrmE-Era-EngA-EngB-Septin-like GTPase superfamily. EngA (Der) GTPase family.</text>
</comment>
<dbReference type="Gene3D" id="3.30.300.20">
    <property type="match status" value="1"/>
</dbReference>
<evidence type="ECO:0000256" key="5">
    <source>
        <dbReference type="ARBA" id="ARBA00022741"/>
    </source>
</evidence>
<feature type="domain" description="EngA-type G" evidence="11">
    <location>
        <begin position="177"/>
        <end position="352"/>
    </location>
</feature>
<dbReference type="CDD" id="cd01894">
    <property type="entry name" value="EngA1"/>
    <property type="match status" value="1"/>
</dbReference>
<evidence type="ECO:0000256" key="3">
    <source>
        <dbReference type="ARBA" id="ARBA00022517"/>
    </source>
</evidence>
<dbReference type="InterPro" id="IPR006073">
    <property type="entry name" value="GTP-bd"/>
</dbReference>
<name>A0ABS7C191_9BACL</name>
<dbReference type="SUPFAM" id="SSF52540">
    <property type="entry name" value="P-loop containing nucleoside triphosphate hydrolases"/>
    <property type="match status" value="2"/>
</dbReference>
<evidence type="ECO:0000256" key="9">
    <source>
        <dbReference type="PROSITE-ProRule" id="PRU01049"/>
    </source>
</evidence>
<dbReference type="NCBIfam" id="TIGR03594">
    <property type="entry name" value="GTPase_EngA"/>
    <property type="match status" value="1"/>
</dbReference>
<dbReference type="Proteomes" id="UP001519887">
    <property type="component" value="Unassembled WGS sequence"/>
</dbReference>
<dbReference type="InterPro" id="IPR015946">
    <property type="entry name" value="KH_dom-like_a/b"/>
</dbReference>
<dbReference type="Pfam" id="PF14714">
    <property type="entry name" value="KH_dom-like"/>
    <property type="match status" value="1"/>
</dbReference>
<proteinExistence type="inferred from homology"/>
<dbReference type="EMBL" id="JAHZIK010000220">
    <property type="protein sequence ID" value="MBW7454580.1"/>
    <property type="molecule type" value="Genomic_DNA"/>
</dbReference>
<comment type="subunit">
    <text evidence="8">Associates with the 50S ribosomal subunit.</text>
</comment>
<dbReference type="HAMAP" id="MF_00195">
    <property type="entry name" value="GTPase_Der"/>
    <property type="match status" value="1"/>
</dbReference>
<organism evidence="12 13">
    <name type="scientific">Paenibacillus sepulcri</name>
    <dbReference type="NCBI Taxonomy" id="359917"/>
    <lineage>
        <taxon>Bacteria</taxon>
        <taxon>Bacillati</taxon>
        <taxon>Bacillota</taxon>
        <taxon>Bacilli</taxon>
        <taxon>Bacillales</taxon>
        <taxon>Paenibacillaceae</taxon>
        <taxon>Paenibacillus</taxon>
    </lineage>
</organism>
<keyword evidence="13" id="KW-1185">Reference proteome</keyword>
<dbReference type="PRINTS" id="PR00326">
    <property type="entry name" value="GTP1OBG"/>
</dbReference>
<keyword evidence="6 8" id="KW-0342">GTP-binding</keyword>
<feature type="binding site" evidence="8">
    <location>
        <begin position="183"/>
        <end position="190"/>
    </location>
    <ligand>
        <name>GTP</name>
        <dbReference type="ChEBI" id="CHEBI:37565"/>
        <label>2</label>
    </ligand>
</feature>
<evidence type="ECO:0000256" key="10">
    <source>
        <dbReference type="RuleBase" id="RU004481"/>
    </source>
</evidence>
<dbReference type="PROSITE" id="PS51712">
    <property type="entry name" value="G_ENGA"/>
    <property type="match status" value="2"/>
</dbReference>
<evidence type="ECO:0000313" key="12">
    <source>
        <dbReference type="EMBL" id="MBW7454580.1"/>
    </source>
</evidence>
<evidence type="ECO:0000259" key="11">
    <source>
        <dbReference type="PROSITE" id="PS51712"/>
    </source>
</evidence>
<comment type="function">
    <text evidence="8 10">GTPase that plays an essential role in the late steps of ribosome biogenesis.</text>
</comment>
<feature type="binding site" evidence="8">
    <location>
        <begin position="57"/>
        <end position="61"/>
    </location>
    <ligand>
        <name>GTP</name>
        <dbReference type="ChEBI" id="CHEBI:37565"/>
        <label>1</label>
    </ligand>
</feature>
<dbReference type="InterPro" id="IPR016484">
    <property type="entry name" value="GTPase_Der"/>
</dbReference>
<sequence>MAKPIIAIVGRPNVGKSTIFNRIIGDRLAIVEDKPGVTRDRIYSSGEWNGRAFSIVDTGGIEIDGEDEIMKSVRMQAELAVEEADVIVFMVDAKDGLTHADDEVAQMLLRSRKPIVVAVNKVDNFNRHDDIYEFYNLGFGEPIAISGSHGMGIGDLLDAAVSKLPELVEEHYEDDVIRVALIGRPNVGKSSLVNALLGEERVIVSHVAGTTRDAIDTPFERDGQKYVLIDTAGMRKRGKVYETTEKYSVMRALKAIERADVVLVLINGEEGIIEQDKHIAGYAHEAGKASIFVINKWDVVEKDEKTMQQFTTSIRDHFLFMTYAPIVYLSAKTKQRLHKLLPVVDHVSEQHALRIQTHLLNDIVSDAIAINPPPTDKGRRLRINYATQVATKPPTFVLFANDPEMMHFSYERYLENKIRGAFNFEGTPIRIYTRRKSDED</sequence>
<keyword evidence="12" id="KW-0378">Hydrolase</keyword>
<evidence type="ECO:0000256" key="8">
    <source>
        <dbReference type="HAMAP-Rule" id="MF_00195"/>
    </source>
</evidence>
<dbReference type="CDD" id="cd01895">
    <property type="entry name" value="EngA2"/>
    <property type="match status" value="1"/>
</dbReference>
<dbReference type="PANTHER" id="PTHR43834">
    <property type="entry name" value="GTPASE DER"/>
    <property type="match status" value="1"/>
</dbReference>
<feature type="domain" description="EngA-type G" evidence="11">
    <location>
        <begin position="4"/>
        <end position="168"/>
    </location>
</feature>
<dbReference type="PIRSF" id="PIRSF006485">
    <property type="entry name" value="GTP-binding_EngA"/>
    <property type="match status" value="1"/>
</dbReference>
<dbReference type="InterPro" id="IPR032859">
    <property type="entry name" value="KH_dom-like"/>
</dbReference>
<dbReference type="InterPro" id="IPR027417">
    <property type="entry name" value="P-loop_NTPase"/>
</dbReference>
<keyword evidence="5 8" id="KW-0547">Nucleotide-binding</keyword>
<keyword evidence="4 10" id="KW-0677">Repeat</keyword>
<dbReference type="InterPro" id="IPR031166">
    <property type="entry name" value="G_ENGA"/>
</dbReference>
<protein>
    <recommendedName>
        <fullName evidence="2 8">GTPase Der</fullName>
    </recommendedName>
    <alternativeName>
        <fullName evidence="7 8">GTP-binding protein EngA</fullName>
    </alternativeName>
</protein>
<keyword evidence="3 8" id="KW-0690">Ribosome biogenesis</keyword>
<dbReference type="GO" id="GO:0016787">
    <property type="term" value="F:hydrolase activity"/>
    <property type="evidence" value="ECO:0007669"/>
    <property type="project" value="UniProtKB-KW"/>
</dbReference>
<evidence type="ECO:0000256" key="2">
    <source>
        <dbReference type="ARBA" id="ARBA00020953"/>
    </source>
</evidence>
<reference evidence="12 13" key="1">
    <citation type="submission" date="2021-07" db="EMBL/GenBank/DDBJ databases">
        <title>Paenibacillus radiodurans sp. nov., isolated from the southeastern edge of Tengger Desert.</title>
        <authorList>
            <person name="Zhang G."/>
        </authorList>
    </citation>
    <scope>NUCLEOTIDE SEQUENCE [LARGE SCALE GENOMIC DNA]</scope>
    <source>
        <strain evidence="12 13">CCM 7311</strain>
    </source>
</reference>
<dbReference type="Gene3D" id="3.40.50.300">
    <property type="entry name" value="P-loop containing nucleotide triphosphate hydrolases"/>
    <property type="match status" value="2"/>
</dbReference>
<evidence type="ECO:0000256" key="7">
    <source>
        <dbReference type="ARBA" id="ARBA00032345"/>
    </source>
</evidence>
<gene>
    <name evidence="8 12" type="primary">der</name>
    <name evidence="12" type="ORF">K0U00_11120</name>
</gene>
<dbReference type="Pfam" id="PF01926">
    <property type="entry name" value="MMR_HSR1"/>
    <property type="match status" value="2"/>
</dbReference>
<dbReference type="NCBIfam" id="TIGR00231">
    <property type="entry name" value="small_GTP"/>
    <property type="match status" value="2"/>
</dbReference>
<evidence type="ECO:0000256" key="4">
    <source>
        <dbReference type="ARBA" id="ARBA00022737"/>
    </source>
</evidence>
<feature type="binding site" evidence="8">
    <location>
        <begin position="120"/>
        <end position="123"/>
    </location>
    <ligand>
        <name>GTP</name>
        <dbReference type="ChEBI" id="CHEBI:37565"/>
        <label>1</label>
    </ligand>
</feature>
<dbReference type="RefSeq" id="WP_210041514.1">
    <property type="nucleotide sequence ID" value="NZ_JBHLVU010000073.1"/>
</dbReference>
<dbReference type="InterPro" id="IPR005225">
    <property type="entry name" value="Small_GTP-bd"/>
</dbReference>
<dbReference type="PANTHER" id="PTHR43834:SF6">
    <property type="entry name" value="GTPASE DER"/>
    <property type="match status" value="1"/>
</dbReference>
<evidence type="ECO:0000313" key="13">
    <source>
        <dbReference type="Proteomes" id="UP001519887"/>
    </source>
</evidence>
<feature type="binding site" evidence="8">
    <location>
        <begin position="230"/>
        <end position="234"/>
    </location>
    <ligand>
        <name>GTP</name>
        <dbReference type="ChEBI" id="CHEBI:37565"/>
        <label>2</label>
    </ligand>
</feature>
<comment type="caution">
    <text evidence="12">The sequence shown here is derived from an EMBL/GenBank/DDBJ whole genome shotgun (WGS) entry which is preliminary data.</text>
</comment>
<evidence type="ECO:0000256" key="1">
    <source>
        <dbReference type="ARBA" id="ARBA00008279"/>
    </source>
</evidence>
<evidence type="ECO:0000256" key="6">
    <source>
        <dbReference type="ARBA" id="ARBA00023134"/>
    </source>
</evidence>